<organism evidence="2 3">
    <name type="scientific">Agaricus bisporus var. burnettii</name>
    <dbReference type="NCBI Taxonomy" id="192524"/>
    <lineage>
        <taxon>Eukaryota</taxon>
        <taxon>Fungi</taxon>
        <taxon>Dikarya</taxon>
        <taxon>Basidiomycota</taxon>
        <taxon>Agaricomycotina</taxon>
        <taxon>Agaricomycetes</taxon>
        <taxon>Agaricomycetidae</taxon>
        <taxon>Agaricales</taxon>
        <taxon>Agaricineae</taxon>
        <taxon>Agaricaceae</taxon>
        <taxon>Agaricus</taxon>
    </lineage>
</organism>
<dbReference type="Proteomes" id="UP000629468">
    <property type="component" value="Unassembled WGS sequence"/>
</dbReference>
<name>A0A8H7KJX1_AGABI</name>
<comment type="caution">
    <text evidence="2">The sequence shown here is derived from an EMBL/GenBank/DDBJ whole genome shotgun (WGS) entry which is preliminary data.</text>
</comment>
<feature type="region of interest" description="Disordered" evidence="1">
    <location>
        <begin position="110"/>
        <end position="157"/>
    </location>
</feature>
<proteinExistence type="predicted"/>
<evidence type="ECO:0000313" key="2">
    <source>
        <dbReference type="EMBL" id="KAF7782851.1"/>
    </source>
</evidence>
<protein>
    <submittedName>
        <fullName evidence="2">Uncharacterized protein</fullName>
    </submittedName>
</protein>
<accession>A0A8H7KJX1</accession>
<feature type="compositionally biased region" description="Polar residues" evidence="1">
    <location>
        <begin position="114"/>
        <end position="123"/>
    </location>
</feature>
<evidence type="ECO:0000313" key="3">
    <source>
        <dbReference type="Proteomes" id="UP000629468"/>
    </source>
</evidence>
<dbReference type="EMBL" id="JABXXO010000003">
    <property type="protein sequence ID" value="KAF7782851.1"/>
    <property type="molecule type" value="Genomic_DNA"/>
</dbReference>
<sequence>MSLPLRRVVARLRPHRRHYSTSKRLSSTSIPDAAALDSVSPIFTQTPPLWVRFAWPLIIGNALILGSAIDITWNHWATLVKDLEAVAEKNRQNAAAAAAVEAKCNEAQSDIPAGSSSTFVQVDTTKDQSSTSIMEPSSSTPVAPPSTTNADAPKPSRWEIRPTWQRSIFCGVYVIGWAFSTAYLLKYRQTYVTRLKFFRGPTSSNMPSSPPPPPLPAKPTTNSTAAALTPEAGSQDNRFIHIETASHPKGITIPLRKVSMYDGRNETELVIRSNSGSITKSRWRWNRTGREYWFMSLSGALVDGTRYTQVESARDKILQAWFGEVEGKKKKKRGGKKNSRILS</sequence>
<dbReference type="AlphaFoldDB" id="A0A8H7KJX1"/>
<feature type="compositionally biased region" description="Low complexity" evidence="1">
    <location>
        <begin position="129"/>
        <end position="148"/>
    </location>
</feature>
<evidence type="ECO:0000256" key="1">
    <source>
        <dbReference type="SAM" id="MobiDB-lite"/>
    </source>
</evidence>
<gene>
    <name evidence="2" type="ORF">Agabi119p4_2227</name>
</gene>
<feature type="region of interest" description="Disordered" evidence="1">
    <location>
        <begin position="201"/>
        <end position="224"/>
    </location>
</feature>
<feature type="compositionally biased region" description="Pro residues" evidence="1">
    <location>
        <begin position="208"/>
        <end position="217"/>
    </location>
</feature>
<reference evidence="2 3" key="1">
    <citation type="journal article" name="Sci. Rep.">
        <title>Telomere-to-telomere assembled and centromere annotated genomes of the two main subspecies of the button mushroom Agaricus bisporus reveal especially polymorphic chromosome ends.</title>
        <authorList>
            <person name="Sonnenberg A.S.M."/>
            <person name="Sedaghat-Telgerd N."/>
            <person name="Lavrijssen B."/>
            <person name="Ohm R.A."/>
            <person name="Hendrickx P.M."/>
            <person name="Scholtmeijer K."/>
            <person name="Baars J.J.P."/>
            <person name="van Peer A."/>
        </authorList>
    </citation>
    <scope>NUCLEOTIDE SEQUENCE [LARGE SCALE GENOMIC DNA]</scope>
    <source>
        <strain evidence="2 3">H119_p4</strain>
    </source>
</reference>